<feature type="transmembrane region" description="Helical" evidence="1">
    <location>
        <begin position="40"/>
        <end position="58"/>
    </location>
</feature>
<protein>
    <submittedName>
        <fullName evidence="3">Membrane protein containing DUF1616</fullName>
    </submittedName>
</protein>
<accession>D9PK49</accession>
<evidence type="ECO:0000313" key="3">
    <source>
        <dbReference type="EMBL" id="EFK96066.1"/>
    </source>
</evidence>
<name>D9PK49_9ZZZZ</name>
<gene>
    <name evidence="3" type="ORF">LDC_1914</name>
</gene>
<dbReference type="EMBL" id="ADZX01000581">
    <property type="protein sequence ID" value="EFK96066.1"/>
    <property type="molecule type" value="Genomic_DNA"/>
</dbReference>
<reference evidence="3" key="2">
    <citation type="journal article" date="2011" name="Microb. Ecol.">
        <title>Taxonomic and Functional Metagenomic Profiling of the Microbial Community in the Anoxic Sediment of a Sub-saline Shallow Lake (Laguna de Carrizo, Central Spain).</title>
        <authorList>
            <person name="Ferrer M."/>
            <person name="Guazzaroni M.E."/>
            <person name="Richter M."/>
            <person name="Garcia-Salamanca A."/>
            <person name="Yarza P."/>
            <person name="Suarez-Suarez A."/>
            <person name="Solano J."/>
            <person name="Alcaide M."/>
            <person name="van Dillewijn P."/>
            <person name="Molina-Henares M.A."/>
            <person name="Lopez-Cortes N."/>
            <person name="Al-Ramahi Y."/>
            <person name="Guerrero C."/>
            <person name="Acosta A."/>
            <person name="de Eugenio L.I."/>
            <person name="Martinez V."/>
            <person name="Marques S."/>
            <person name="Rojo F."/>
            <person name="Santero E."/>
            <person name="Genilloud O."/>
            <person name="Perez-Perez J."/>
            <person name="Rossello-Mora R."/>
            <person name="Ramos J.L."/>
        </authorList>
    </citation>
    <scope>NUCLEOTIDE SEQUENCE</scope>
</reference>
<feature type="transmembrane region" description="Helical" evidence="1">
    <location>
        <begin position="64"/>
        <end position="88"/>
    </location>
</feature>
<dbReference type="Pfam" id="PF07760">
    <property type="entry name" value="DUF1616"/>
    <property type="match status" value="1"/>
</dbReference>
<dbReference type="AlphaFoldDB" id="D9PK49"/>
<feature type="transmembrane region" description="Helical" evidence="1">
    <location>
        <begin position="6"/>
        <end position="28"/>
    </location>
</feature>
<reference evidence="3" key="1">
    <citation type="submission" date="2010-07" db="EMBL/GenBank/DDBJ databases">
        <authorList>
            <consortium name="CONSOLIDER consortium CSD2007-00005"/>
            <person name="Guazzaroni M.-E."/>
            <person name="Richter M."/>
            <person name="Garcia-Salamanca A."/>
            <person name="Yarza P."/>
            <person name="Ferrer M."/>
        </authorList>
    </citation>
    <scope>NUCLEOTIDE SEQUENCE</scope>
</reference>
<feature type="domain" description="DUF1616" evidence="2">
    <location>
        <begin position="3"/>
        <end position="92"/>
    </location>
</feature>
<evidence type="ECO:0000259" key="2">
    <source>
        <dbReference type="Pfam" id="PF07760"/>
    </source>
</evidence>
<dbReference type="InterPro" id="IPR011674">
    <property type="entry name" value="DUF1616"/>
</dbReference>
<organism evidence="3">
    <name type="scientific">sediment metagenome</name>
    <dbReference type="NCBI Taxonomy" id="749907"/>
    <lineage>
        <taxon>unclassified sequences</taxon>
        <taxon>metagenomes</taxon>
        <taxon>ecological metagenomes</taxon>
    </lineage>
</organism>
<evidence type="ECO:0000256" key="1">
    <source>
        <dbReference type="SAM" id="Phobius"/>
    </source>
</evidence>
<keyword evidence="1" id="KW-0812">Transmembrane</keyword>
<sequence length="112" mass="12864">MDAGEVVRIIFGSIFVLFVPGFAWSYVFFDKGKIDSIERLALSFGLSIALVPLTVFWFNWVFNIGITLVNTWLIVCGITIVAIIWLYARKRLWTARLAERFGSRVKFSKPKK</sequence>
<proteinExistence type="predicted"/>
<keyword evidence="1" id="KW-0472">Membrane</keyword>
<keyword evidence="1" id="KW-1133">Transmembrane helix</keyword>
<comment type="caution">
    <text evidence="3">The sequence shown here is derived from an EMBL/GenBank/DDBJ whole genome shotgun (WGS) entry which is preliminary data.</text>
</comment>